<keyword evidence="1" id="KW-0639">Primosome</keyword>
<comment type="subunit">
    <text evidence="1">Homodimer. Interacts with PriA and DnaT. Component of the replication restart primosome. Primosome assembly occurs via a 'hand-off' mechanism. PriA binds to replication forks, subsequently PriB then DnaT bind; DnaT then displaces ssDNA to generate the helicase loading substrate.</text>
</comment>
<dbReference type="Proteomes" id="UP001574673">
    <property type="component" value="Unassembled WGS sequence"/>
</dbReference>
<comment type="function">
    <text evidence="1">Involved in the restart of stalled replication forks, which reloads the replicative helicase on sites other than the origin of replication; the PriA-PriB pathway is the major replication restart pathway. During primosome assembly it facilitates complex formation between PriA and DnaT on DNA; stabilizes PriA on DNA. Stimulates the DNA unwinding activity of PriA helicase.</text>
</comment>
<keyword evidence="3" id="KW-1185">Reference proteome</keyword>
<keyword evidence="1" id="KW-0238">DNA-binding</keyword>
<name>A0ABV4UD83_9RHOO</name>
<evidence type="ECO:0000313" key="3">
    <source>
        <dbReference type="Proteomes" id="UP001574673"/>
    </source>
</evidence>
<dbReference type="HAMAP" id="MF_00720">
    <property type="entry name" value="PriB"/>
    <property type="match status" value="1"/>
</dbReference>
<dbReference type="InterPro" id="IPR012340">
    <property type="entry name" value="NA-bd_OB-fold"/>
</dbReference>
<proteinExistence type="inferred from homology"/>
<comment type="similarity">
    <text evidence="1">Belongs to the PriB family.</text>
</comment>
<dbReference type="RefSeq" id="WP_418891861.1">
    <property type="nucleotide sequence ID" value="NZ_JBEUWX010000002.1"/>
</dbReference>
<dbReference type="PIRSF" id="PIRSF003135">
    <property type="entry name" value="Primosomal_n"/>
    <property type="match status" value="1"/>
</dbReference>
<dbReference type="Gene3D" id="2.40.50.140">
    <property type="entry name" value="Nucleic acid-binding proteins"/>
    <property type="match status" value="1"/>
</dbReference>
<reference evidence="3" key="1">
    <citation type="submission" date="2024-06" db="EMBL/GenBank/DDBJ databases">
        <title>Radixoralia hellwigii gen. nov., sp nov., isolated from a root canal in the human oral cavity.</title>
        <authorList>
            <person name="Bartsch S."/>
            <person name="Wittmer A."/>
            <person name="Schulz A.-K."/>
            <person name="Neumann-Schaal M."/>
            <person name="Wolf J."/>
            <person name="Gronow S."/>
            <person name="Tennert C."/>
            <person name="Haecker G."/>
            <person name="Cieplik F."/>
            <person name="Al-Ahmad A."/>
        </authorList>
    </citation>
    <scope>NUCLEOTIDE SEQUENCE [LARGE SCALE GENOMIC DNA]</scope>
    <source>
        <strain evidence="3">Wk13</strain>
    </source>
</reference>
<protein>
    <recommendedName>
        <fullName evidence="1">Replication restart protein PriB</fullName>
    </recommendedName>
</protein>
<sequence>MTGILVERRNLRFTPAGTPVVECLVKHVSEQVEAGVQRQVECEVPAIALGECANWLQAAAPGTELRLTGFIAAKSRQSRQLRLHITKIEFVEGKQNG</sequence>
<dbReference type="InterPro" id="IPR023646">
    <property type="entry name" value="Prisomal_replication_PriB"/>
</dbReference>
<dbReference type="Pfam" id="PF22657">
    <property type="entry name" value="SSB_1"/>
    <property type="match status" value="1"/>
</dbReference>
<dbReference type="NCBIfam" id="TIGR04418">
    <property type="entry name" value="PriB_gamma"/>
    <property type="match status" value="1"/>
</dbReference>
<comment type="caution">
    <text evidence="2">The sequence shown here is derived from an EMBL/GenBank/DDBJ whole genome shotgun (WGS) entry which is preliminary data.</text>
</comment>
<dbReference type="SUPFAM" id="SSF50249">
    <property type="entry name" value="Nucleic acid-binding proteins"/>
    <property type="match status" value="1"/>
</dbReference>
<evidence type="ECO:0000256" key="1">
    <source>
        <dbReference type="HAMAP-Rule" id="MF_00720"/>
    </source>
</evidence>
<gene>
    <name evidence="1 2" type="primary">priB</name>
    <name evidence="2" type="ORF">ABCS64_03135</name>
</gene>
<accession>A0ABV4UD83</accession>
<organism evidence="2 3">
    <name type="scientific">Dentiradicibacter hellwigii</name>
    <dbReference type="NCBI Taxonomy" id="3149053"/>
    <lineage>
        <taxon>Bacteria</taxon>
        <taxon>Pseudomonadati</taxon>
        <taxon>Pseudomonadota</taxon>
        <taxon>Betaproteobacteria</taxon>
        <taxon>Rhodocyclales</taxon>
        <taxon>Rhodocyclaceae</taxon>
        <taxon>Dentiradicibacter</taxon>
    </lineage>
</organism>
<keyword evidence="1" id="KW-0235">DNA replication</keyword>
<evidence type="ECO:0000313" key="2">
    <source>
        <dbReference type="EMBL" id="MFA9949329.1"/>
    </source>
</evidence>
<dbReference type="EMBL" id="JBEUWX010000002">
    <property type="protein sequence ID" value="MFA9949329.1"/>
    <property type="molecule type" value="Genomic_DNA"/>
</dbReference>